<reference evidence="1 2" key="1">
    <citation type="submission" date="2023-11" db="EMBL/GenBank/DDBJ databases">
        <title>Halocaridina rubra genome assembly.</title>
        <authorList>
            <person name="Smith C."/>
        </authorList>
    </citation>
    <scope>NUCLEOTIDE SEQUENCE [LARGE SCALE GENOMIC DNA]</scope>
    <source>
        <strain evidence="1">EP-1</strain>
        <tissue evidence="1">Whole</tissue>
    </source>
</reference>
<dbReference type="EMBL" id="JAXCGZ010004146">
    <property type="protein sequence ID" value="KAK7082186.1"/>
    <property type="molecule type" value="Genomic_DNA"/>
</dbReference>
<comment type="caution">
    <text evidence="1">The sequence shown here is derived from an EMBL/GenBank/DDBJ whole genome shotgun (WGS) entry which is preliminary data.</text>
</comment>
<name>A0AAN8XDJ3_HALRR</name>
<accession>A0AAN8XDJ3</accession>
<proteinExistence type="predicted"/>
<sequence>MVYTLPHLHIIVATAACYGSLYIKVCFDQHHFDNPVYAYQSVSKSQPNLLENGNLNNGVTIKNNLSIKDDKNRAWEKLGTFTFDDDASSLGAVGGHYDVPSTLQRQAARVKALEADATNPNLNIYHSIESLKDNRLVEHVYDEIKQRPPPPKDP</sequence>
<evidence type="ECO:0000313" key="2">
    <source>
        <dbReference type="Proteomes" id="UP001381693"/>
    </source>
</evidence>
<feature type="non-terminal residue" evidence="1">
    <location>
        <position position="154"/>
    </location>
</feature>
<protein>
    <submittedName>
        <fullName evidence="1">Uncharacterized protein</fullName>
    </submittedName>
</protein>
<evidence type="ECO:0000313" key="1">
    <source>
        <dbReference type="EMBL" id="KAK7082186.1"/>
    </source>
</evidence>
<keyword evidence="2" id="KW-1185">Reference proteome</keyword>
<organism evidence="1 2">
    <name type="scientific">Halocaridina rubra</name>
    <name type="common">Hawaiian red shrimp</name>
    <dbReference type="NCBI Taxonomy" id="373956"/>
    <lineage>
        <taxon>Eukaryota</taxon>
        <taxon>Metazoa</taxon>
        <taxon>Ecdysozoa</taxon>
        <taxon>Arthropoda</taxon>
        <taxon>Crustacea</taxon>
        <taxon>Multicrustacea</taxon>
        <taxon>Malacostraca</taxon>
        <taxon>Eumalacostraca</taxon>
        <taxon>Eucarida</taxon>
        <taxon>Decapoda</taxon>
        <taxon>Pleocyemata</taxon>
        <taxon>Caridea</taxon>
        <taxon>Atyoidea</taxon>
        <taxon>Atyidae</taxon>
        <taxon>Halocaridina</taxon>
    </lineage>
</organism>
<dbReference type="Proteomes" id="UP001381693">
    <property type="component" value="Unassembled WGS sequence"/>
</dbReference>
<gene>
    <name evidence="1" type="ORF">SK128_005384</name>
</gene>
<dbReference type="AlphaFoldDB" id="A0AAN8XDJ3"/>